<dbReference type="InterPro" id="IPR000182">
    <property type="entry name" value="GNAT_dom"/>
</dbReference>
<dbReference type="Gene3D" id="3.40.630.30">
    <property type="match status" value="1"/>
</dbReference>
<evidence type="ECO:0000259" key="1">
    <source>
        <dbReference type="PROSITE" id="PS51186"/>
    </source>
</evidence>
<organism evidence="2 3">
    <name type="scientific">Paraburkholderia megapolitana</name>
    <dbReference type="NCBI Taxonomy" id="420953"/>
    <lineage>
        <taxon>Bacteria</taxon>
        <taxon>Pseudomonadati</taxon>
        <taxon>Pseudomonadota</taxon>
        <taxon>Betaproteobacteria</taxon>
        <taxon>Burkholderiales</taxon>
        <taxon>Burkholderiaceae</taxon>
        <taxon>Paraburkholderia</taxon>
    </lineage>
</organism>
<protein>
    <submittedName>
        <fullName evidence="2">Protein N-acetyltransferase, RimJ/RimL family</fullName>
    </submittedName>
</protein>
<sequence length="205" mass="22762">MFKSSDLLPVPDLAMPFFAPVTLTTSRLVLRPLRHEDAPALFAIWSDVEAMRYFAFPAMTHLDQATDRIERKLKVSASGQDLVCVLELQATGEAIGTCDLFHVDEQCRRAEIGFSLQRKHWGSGYMTEAVSAVIGHAFGKPGLRRIEADIDPRNIASAGLLERLGFLREGLLRERWLVGDEVSDSALYGLLARDYQSCNTLPTPA</sequence>
<dbReference type="Pfam" id="PF13302">
    <property type="entry name" value="Acetyltransf_3"/>
    <property type="match status" value="1"/>
</dbReference>
<dbReference type="InterPro" id="IPR016181">
    <property type="entry name" value="Acyl_CoA_acyltransferase"/>
</dbReference>
<dbReference type="AlphaFoldDB" id="A0A1I3QAA8"/>
<dbReference type="InterPro" id="IPR051908">
    <property type="entry name" value="Ribosomal_N-acetyltransferase"/>
</dbReference>
<dbReference type="PROSITE" id="PS51186">
    <property type="entry name" value="GNAT"/>
    <property type="match status" value="1"/>
</dbReference>
<dbReference type="Proteomes" id="UP000199548">
    <property type="component" value="Unassembled WGS sequence"/>
</dbReference>
<evidence type="ECO:0000313" key="3">
    <source>
        <dbReference type="Proteomes" id="UP000199548"/>
    </source>
</evidence>
<dbReference type="PANTHER" id="PTHR43441">
    <property type="entry name" value="RIBOSOMAL-PROTEIN-SERINE ACETYLTRANSFERASE"/>
    <property type="match status" value="1"/>
</dbReference>
<dbReference type="GO" id="GO:0008999">
    <property type="term" value="F:protein-N-terminal-alanine acetyltransferase activity"/>
    <property type="evidence" value="ECO:0007669"/>
    <property type="project" value="TreeGrafter"/>
</dbReference>
<reference evidence="2 3" key="1">
    <citation type="submission" date="2016-10" db="EMBL/GenBank/DDBJ databases">
        <authorList>
            <person name="de Groot N.N."/>
        </authorList>
    </citation>
    <scope>NUCLEOTIDE SEQUENCE [LARGE SCALE GENOMIC DNA]</scope>
    <source>
        <strain evidence="2 3">LMG 23650</strain>
    </source>
</reference>
<evidence type="ECO:0000313" key="2">
    <source>
        <dbReference type="EMBL" id="SFJ31053.1"/>
    </source>
</evidence>
<dbReference type="GO" id="GO:0005737">
    <property type="term" value="C:cytoplasm"/>
    <property type="evidence" value="ECO:0007669"/>
    <property type="project" value="TreeGrafter"/>
</dbReference>
<proteinExistence type="predicted"/>
<keyword evidence="2" id="KW-0808">Transferase</keyword>
<dbReference type="SUPFAM" id="SSF55729">
    <property type="entry name" value="Acyl-CoA N-acyltransferases (Nat)"/>
    <property type="match status" value="1"/>
</dbReference>
<gene>
    <name evidence="2" type="ORF">SAMN05192543_106292</name>
</gene>
<feature type="domain" description="N-acetyltransferase" evidence="1">
    <location>
        <begin position="28"/>
        <end position="194"/>
    </location>
</feature>
<dbReference type="EMBL" id="FOQU01000006">
    <property type="protein sequence ID" value="SFJ31053.1"/>
    <property type="molecule type" value="Genomic_DNA"/>
</dbReference>
<keyword evidence="3" id="KW-1185">Reference proteome</keyword>
<dbReference type="GO" id="GO:1990189">
    <property type="term" value="F:protein N-terminal-serine acetyltransferase activity"/>
    <property type="evidence" value="ECO:0007669"/>
    <property type="project" value="TreeGrafter"/>
</dbReference>
<name>A0A1I3QAA8_9BURK</name>
<dbReference type="PANTHER" id="PTHR43441:SF11">
    <property type="entry name" value="RIBOSOMAL-PROTEIN-SERINE ACETYLTRANSFERASE"/>
    <property type="match status" value="1"/>
</dbReference>
<accession>A0A1I3QAA8</accession>
<dbReference type="STRING" id="420953.SAMN05192543_106292"/>